<evidence type="ECO:0000313" key="2">
    <source>
        <dbReference type="EMBL" id="CAB9513522.1"/>
    </source>
</evidence>
<feature type="compositionally biased region" description="Basic and acidic residues" evidence="1">
    <location>
        <begin position="1"/>
        <end position="36"/>
    </location>
</feature>
<feature type="region of interest" description="Disordered" evidence="1">
    <location>
        <begin position="79"/>
        <end position="103"/>
    </location>
</feature>
<feature type="region of interest" description="Disordered" evidence="1">
    <location>
        <begin position="1"/>
        <end position="58"/>
    </location>
</feature>
<organism evidence="2 3">
    <name type="scientific">Seminavis robusta</name>
    <dbReference type="NCBI Taxonomy" id="568900"/>
    <lineage>
        <taxon>Eukaryota</taxon>
        <taxon>Sar</taxon>
        <taxon>Stramenopiles</taxon>
        <taxon>Ochrophyta</taxon>
        <taxon>Bacillariophyta</taxon>
        <taxon>Bacillariophyceae</taxon>
        <taxon>Bacillariophycidae</taxon>
        <taxon>Naviculales</taxon>
        <taxon>Naviculaceae</taxon>
        <taxon>Seminavis</taxon>
    </lineage>
</organism>
<proteinExistence type="predicted"/>
<keyword evidence="3" id="KW-1185">Reference proteome</keyword>
<evidence type="ECO:0000313" key="3">
    <source>
        <dbReference type="Proteomes" id="UP001153069"/>
    </source>
</evidence>
<feature type="compositionally biased region" description="Basic residues" evidence="1">
    <location>
        <begin position="43"/>
        <end position="53"/>
    </location>
</feature>
<dbReference type="AlphaFoldDB" id="A0A9N8HI17"/>
<dbReference type="Proteomes" id="UP001153069">
    <property type="component" value="Unassembled WGS sequence"/>
</dbReference>
<protein>
    <submittedName>
        <fullName evidence="2">Uncharacterized protein</fullName>
    </submittedName>
</protein>
<name>A0A9N8HI17_9STRA</name>
<dbReference type="EMBL" id="CAICTM010000595">
    <property type="protein sequence ID" value="CAB9513522.1"/>
    <property type="molecule type" value="Genomic_DNA"/>
</dbReference>
<sequence length="176" mass="19927">MTKFKDQRRLSRSRSKAEYKKVILDQMPEPEKERLRQVSRATRTQKQKKKTKPKNSAVVVASIPQTSTMLAVAKLSSQRSQVTQVPKQVVVRSPRTTRQPSSPLTCTPLPRASNRVDQSTFSTNQLFTGSTPIRADEPQSAWFDLTKQRVSVLARKHARRQATAKAKTSGKRRVTI</sequence>
<evidence type="ECO:0000256" key="1">
    <source>
        <dbReference type="SAM" id="MobiDB-lite"/>
    </source>
</evidence>
<reference evidence="2" key="1">
    <citation type="submission" date="2020-06" db="EMBL/GenBank/DDBJ databases">
        <authorList>
            <consortium name="Plant Systems Biology data submission"/>
        </authorList>
    </citation>
    <scope>NUCLEOTIDE SEQUENCE</scope>
    <source>
        <strain evidence="2">D6</strain>
    </source>
</reference>
<accession>A0A9N8HI17</accession>
<feature type="compositionally biased region" description="Polar residues" evidence="1">
    <location>
        <begin position="94"/>
        <end position="103"/>
    </location>
</feature>
<comment type="caution">
    <text evidence="2">The sequence shown here is derived from an EMBL/GenBank/DDBJ whole genome shotgun (WGS) entry which is preliminary data.</text>
</comment>
<gene>
    <name evidence="2" type="ORF">SEMRO_596_G172850.1</name>
</gene>